<keyword evidence="1" id="KW-0472">Membrane</keyword>
<protein>
    <submittedName>
        <fullName evidence="2">Delta-type opioid receptor-like protein</fullName>
    </submittedName>
</protein>
<sequence>MLSNRSDRWTGADLPTGVTCWRSVPVLMEFPNDSTGFADPRHFRLYNESLFQNNFSAYNGTDSFFPRGVKITIAVVYMIVCVVGLVGNCLVMYVIIRYSAVMVGFRNALCLYPTLDISGFICLLMGV</sequence>
<evidence type="ECO:0000313" key="2">
    <source>
        <dbReference type="EMBL" id="RXN11241.1"/>
    </source>
</evidence>
<evidence type="ECO:0000313" key="3">
    <source>
        <dbReference type="Proteomes" id="UP000290572"/>
    </source>
</evidence>
<proteinExistence type="predicted"/>
<keyword evidence="1" id="KW-1133">Transmembrane helix</keyword>
<dbReference type="EMBL" id="QBIY01013150">
    <property type="protein sequence ID" value="RXN11241.1"/>
    <property type="molecule type" value="Genomic_DNA"/>
</dbReference>
<dbReference type="STRING" id="84645.A0A498LSW3"/>
<keyword evidence="2" id="KW-0675">Receptor</keyword>
<name>A0A498LSW3_LABRO</name>
<dbReference type="SUPFAM" id="SSF81321">
    <property type="entry name" value="Family A G protein-coupled receptor-like"/>
    <property type="match status" value="1"/>
</dbReference>
<dbReference type="AlphaFoldDB" id="A0A498LSW3"/>
<gene>
    <name evidence="2" type="ORF">ROHU_030187</name>
</gene>
<dbReference type="Proteomes" id="UP000290572">
    <property type="component" value="Unassembled WGS sequence"/>
</dbReference>
<evidence type="ECO:0000256" key="1">
    <source>
        <dbReference type="SAM" id="Phobius"/>
    </source>
</evidence>
<dbReference type="Gene3D" id="6.20.400.20">
    <property type="match status" value="1"/>
</dbReference>
<comment type="caution">
    <text evidence="2">The sequence shown here is derived from an EMBL/GenBank/DDBJ whole genome shotgun (WGS) entry which is preliminary data.</text>
</comment>
<keyword evidence="3" id="KW-1185">Reference proteome</keyword>
<accession>A0A498LSW3</accession>
<organism evidence="2 3">
    <name type="scientific">Labeo rohita</name>
    <name type="common">Indian major carp</name>
    <name type="synonym">Cyprinus rohita</name>
    <dbReference type="NCBI Taxonomy" id="84645"/>
    <lineage>
        <taxon>Eukaryota</taxon>
        <taxon>Metazoa</taxon>
        <taxon>Chordata</taxon>
        <taxon>Craniata</taxon>
        <taxon>Vertebrata</taxon>
        <taxon>Euteleostomi</taxon>
        <taxon>Actinopterygii</taxon>
        <taxon>Neopterygii</taxon>
        <taxon>Teleostei</taxon>
        <taxon>Ostariophysi</taxon>
        <taxon>Cypriniformes</taxon>
        <taxon>Cyprinidae</taxon>
        <taxon>Labeoninae</taxon>
        <taxon>Labeonini</taxon>
        <taxon>Labeo</taxon>
    </lineage>
</organism>
<feature type="transmembrane region" description="Helical" evidence="1">
    <location>
        <begin position="108"/>
        <end position="126"/>
    </location>
</feature>
<feature type="transmembrane region" description="Helical" evidence="1">
    <location>
        <begin position="71"/>
        <end position="96"/>
    </location>
</feature>
<keyword evidence="1" id="KW-0812">Transmembrane</keyword>
<reference evidence="2 3" key="1">
    <citation type="submission" date="2018-03" db="EMBL/GenBank/DDBJ databases">
        <title>Draft genome sequence of Rohu Carp (Labeo rohita).</title>
        <authorList>
            <person name="Das P."/>
            <person name="Kushwaha B."/>
            <person name="Joshi C.G."/>
            <person name="Kumar D."/>
            <person name="Nagpure N.S."/>
            <person name="Sahoo L."/>
            <person name="Das S.P."/>
            <person name="Bit A."/>
            <person name="Patnaik S."/>
            <person name="Meher P.K."/>
            <person name="Jayasankar P."/>
            <person name="Koringa P.G."/>
            <person name="Patel N.V."/>
            <person name="Hinsu A.T."/>
            <person name="Kumar R."/>
            <person name="Pandey M."/>
            <person name="Agarwal S."/>
            <person name="Srivastava S."/>
            <person name="Singh M."/>
            <person name="Iquebal M.A."/>
            <person name="Jaiswal S."/>
            <person name="Angadi U.B."/>
            <person name="Kumar N."/>
            <person name="Raza M."/>
            <person name="Shah T.M."/>
            <person name="Rai A."/>
            <person name="Jena J.K."/>
        </authorList>
    </citation>
    <scope>NUCLEOTIDE SEQUENCE [LARGE SCALE GENOMIC DNA]</scope>
    <source>
        <strain evidence="2">DASCIFA01</strain>
        <tissue evidence="2">Testis</tissue>
    </source>
</reference>